<evidence type="ECO:0000313" key="2">
    <source>
        <dbReference type="WBParaSite" id="nRc.2.0.1.t37250-RA"/>
    </source>
</evidence>
<organism evidence="1 2">
    <name type="scientific">Romanomermis culicivorax</name>
    <name type="common">Nematode worm</name>
    <dbReference type="NCBI Taxonomy" id="13658"/>
    <lineage>
        <taxon>Eukaryota</taxon>
        <taxon>Metazoa</taxon>
        <taxon>Ecdysozoa</taxon>
        <taxon>Nematoda</taxon>
        <taxon>Enoplea</taxon>
        <taxon>Dorylaimia</taxon>
        <taxon>Mermithida</taxon>
        <taxon>Mermithoidea</taxon>
        <taxon>Mermithidae</taxon>
        <taxon>Romanomermis</taxon>
    </lineage>
</organism>
<keyword evidence="1" id="KW-1185">Reference proteome</keyword>
<dbReference type="AlphaFoldDB" id="A0A915KFU8"/>
<reference evidence="2" key="1">
    <citation type="submission" date="2022-11" db="UniProtKB">
        <authorList>
            <consortium name="WormBaseParasite"/>
        </authorList>
    </citation>
    <scope>IDENTIFICATION</scope>
</reference>
<dbReference type="Proteomes" id="UP000887565">
    <property type="component" value="Unplaced"/>
</dbReference>
<name>A0A915KFU8_ROMCU</name>
<proteinExistence type="predicted"/>
<accession>A0A915KFU8</accession>
<evidence type="ECO:0000313" key="1">
    <source>
        <dbReference type="Proteomes" id="UP000887565"/>
    </source>
</evidence>
<dbReference type="WBParaSite" id="nRc.2.0.1.t37250-RA">
    <property type="protein sequence ID" value="nRc.2.0.1.t37250-RA"/>
    <property type="gene ID" value="nRc.2.0.1.g37250"/>
</dbReference>
<sequence length="53" mass="5872">MRIEMKTTMGVGRVVRLVDIDLFDGSFHSKILMEDNRAKGEPVTDVGTGFTAE</sequence>
<protein>
    <submittedName>
        <fullName evidence="2">Uncharacterized protein</fullName>
    </submittedName>
</protein>